<organism evidence="3 4">
    <name type="scientific">Candidatus Buchananbacteria bacterium RIFCSPLOWO2_01_FULL_39_33</name>
    <dbReference type="NCBI Taxonomy" id="1797543"/>
    <lineage>
        <taxon>Bacteria</taxon>
        <taxon>Candidatus Buchananiibacteriota</taxon>
    </lineage>
</organism>
<evidence type="ECO:0000259" key="2">
    <source>
        <dbReference type="Pfam" id="PF01370"/>
    </source>
</evidence>
<dbReference type="AlphaFoldDB" id="A0A1G1YGK8"/>
<dbReference type="PANTHER" id="PTHR43574">
    <property type="entry name" value="EPIMERASE-RELATED"/>
    <property type="match status" value="1"/>
</dbReference>
<dbReference type="Gene3D" id="3.40.50.720">
    <property type="entry name" value="NAD(P)-binding Rossmann-like Domain"/>
    <property type="match status" value="1"/>
</dbReference>
<dbReference type="PRINTS" id="PR01713">
    <property type="entry name" value="NUCEPIMERASE"/>
</dbReference>
<reference evidence="3 4" key="1">
    <citation type="journal article" date="2016" name="Nat. Commun.">
        <title>Thousands of microbial genomes shed light on interconnected biogeochemical processes in an aquifer system.</title>
        <authorList>
            <person name="Anantharaman K."/>
            <person name="Brown C.T."/>
            <person name="Hug L.A."/>
            <person name="Sharon I."/>
            <person name="Castelle C.J."/>
            <person name="Probst A.J."/>
            <person name="Thomas B.C."/>
            <person name="Singh A."/>
            <person name="Wilkins M.J."/>
            <person name="Karaoz U."/>
            <person name="Brodie E.L."/>
            <person name="Williams K.H."/>
            <person name="Hubbard S.S."/>
            <person name="Banfield J.F."/>
        </authorList>
    </citation>
    <scope>NUCLEOTIDE SEQUENCE [LARGE SCALE GENOMIC DNA]</scope>
</reference>
<keyword evidence="1" id="KW-0520">NAD</keyword>
<name>A0A1G1YGK8_9BACT</name>
<dbReference type="Gene3D" id="3.90.25.10">
    <property type="entry name" value="UDP-galactose 4-epimerase, domain 1"/>
    <property type="match status" value="1"/>
</dbReference>
<evidence type="ECO:0000313" key="3">
    <source>
        <dbReference type="EMBL" id="OGY51391.1"/>
    </source>
</evidence>
<comment type="caution">
    <text evidence="3">The sequence shown here is derived from an EMBL/GenBank/DDBJ whole genome shotgun (WGS) entry which is preliminary data.</text>
</comment>
<sequence>MTILITGIAGFIGSNTAKKLFERGDQIIGLDNFNDYYEPALKEKRISDFLAGHDFKVYRLDLADKAGLLKVFEENKIDKICHLAAQAGVRYSLTNPDVYLESNIIGTNNLLELARQHNIKDFVFASSSSVYGGNTKIPFSEADKVDYPISLYAATKKANELQAHVYHHLYGLNCFGLRFFTVYGPWGRPDMAYYKFTGNILNSQPIDVYNGGHHQRDFTYIDDIVSGIVSALANCSGYEIFNLGNNQPVELEYFISIIENKLNKKAIKNYLPLQSGEVIETYANIDKAKKVLGYEPQVGLEEGLDKFLTWYQQYYGK</sequence>
<dbReference type="SUPFAM" id="SSF51735">
    <property type="entry name" value="NAD(P)-binding Rossmann-fold domains"/>
    <property type="match status" value="1"/>
</dbReference>
<dbReference type="EMBL" id="MHIM01000038">
    <property type="protein sequence ID" value="OGY51391.1"/>
    <property type="molecule type" value="Genomic_DNA"/>
</dbReference>
<dbReference type="InterPro" id="IPR036291">
    <property type="entry name" value="NAD(P)-bd_dom_sf"/>
</dbReference>
<protein>
    <recommendedName>
        <fullName evidence="2">NAD-dependent epimerase/dehydratase domain-containing protein</fullName>
    </recommendedName>
</protein>
<feature type="domain" description="NAD-dependent epimerase/dehydratase" evidence="2">
    <location>
        <begin position="3"/>
        <end position="244"/>
    </location>
</feature>
<dbReference type="Pfam" id="PF01370">
    <property type="entry name" value="Epimerase"/>
    <property type="match status" value="1"/>
</dbReference>
<gene>
    <name evidence="3" type="ORF">A3A02_00515</name>
</gene>
<accession>A0A1G1YGK8</accession>
<dbReference type="Proteomes" id="UP000177376">
    <property type="component" value="Unassembled WGS sequence"/>
</dbReference>
<dbReference type="InterPro" id="IPR001509">
    <property type="entry name" value="Epimerase_deHydtase"/>
</dbReference>
<evidence type="ECO:0000313" key="4">
    <source>
        <dbReference type="Proteomes" id="UP000177376"/>
    </source>
</evidence>
<proteinExistence type="predicted"/>
<evidence type="ECO:0000256" key="1">
    <source>
        <dbReference type="ARBA" id="ARBA00023027"/>
    </source>
</evidence>